<accession>A0ABV7QGP6</accession>
<reference evidence="3" key="1">
    <citation type="journal article" date="2019" name="Int. J. Syst. Evol. Microbiol.">
        <title>The Global Catalogue of Microorganisms (GCM) 10K type strain sequencing project: providing services to taxonomists for standard genome sequencing and annotation.</title>
        <authorList>
            <consortium name="The Broad Institute Genomics Platform"/>
            <consortium name="The Broad Institute Genome Sequencing Center for Infectious Disease"/>
            <person name="Wu L."/>
            <person name="Ma J."/>
        </authorList>
    </citation>
    <scope>NUCLEOTIDE SEQUENCE [LARGE SCALE GENOMIC DNA]</scope>
    <source>
        <strain evidence="3">CGMCC 4.7682</strain>
    </source>
</reference>
<evidence type="ECO:0000313" key="3">
    <source>
        <dbReference type="Proteomes" id="UP001595764"/>
    </source>
</evidence>
<dbReference type="Proteomes" id="UP001595764">
    <property type="component" value="Unassembled WGS sequence"/>
</dbReference>
<keyword evidence="1" id="KW-0472">Membrane</keyword>
<sequence>MEMEASRSRQAGGPAVTTLLFLFFVAGAATNSIGAFTGLDTMFRMTAGGIAVACLLILIVRFVARRKD</sequence>
<dbReference type="RefSeq" id="WP_377869927.1">
    <property type="nucleotide sequence ID" value="NZ_JBHMAY010000017.1"/>
</dbReference>
<keyword evidence="3" id="KW-1185">Reference proteome</keyword>
<keyword evidence="1" id="KW-0812">Transmembrane</keyword>
<comment type="caution">
    <text evidence="2">The sequence shown here is derived from an EMBL/GenBank/DDBJ whole genome shotgun (WGS) entry which is preliminary data.</text>
</comment>
<gene>
    <name evidence="2" type="ORF">ACFORO_12780</name>
</gene>
<evidence type="ECO:0000313" key="2">
    <source>
        <dbReference type="EMBL" id="MFC3511044.1"/>
    </source>
</evidence>
<evidence type="ECO:0000256" key="1">
    <source>
        <dbReference type="SAM" id="Phobius"/>
    </source>
</evidence>
<feature type="transmembrane region" description="Helical" evidence="1">
    <location>
        <begin position="44"/>
        <end position="64"/>
    </location>
</feature>
<protein>
    <submittedName>
        <fullName evidence="2">Uncharacterized protein</fullName>
    </submittedName>
</protein>
<name>A0ABV7QGP6_9PSEU</name>
<keyword evidence="1" id="KW-1133">Transmembrane helix</keyword>
<proteinExistence type="predicted"/>
<organism evidence="2 3">
    <name type="scientific">Amycolatopsis halotolerans</name>
    <dbReference type="NCBI Taxonomy" id="330083"/>
    <lineage>
        <taxon>Bacteria</taxon>
        <taxon>Bacillati</taxon>
        <taxon>Actinomycetota</taxon>
        <taxon>Actinomycetes</taxon>
        <taxon>Pseudonocardiales</taxon>
        <taxon>Pseudonocardiaceae</taxon>
        <taxon>Amycolatopsis</taxon>
    </lineage>
</organism>
<dbReference type="EMBL" id="JBHRWI010000016">
    <property type="protein sequence ID" value="MFC3511044.1"/>
    <property type="molecule type" value="Genomic_DNA"/>
</dbReference>